<dbReference type="Gene3D" id="3.40.50.200">
    <property type="entry name" value="Peptidase S8/S53 domain"/>
    <property type="match status" value="1"/>
</dbReference>
<evidence type="ECO:0000256" key="7">
    <source>
        <dbReference type="PROSITE-ProRule" id="PRU01240"/>
    </source>
</evidence>
<evidence type="ECO:0000313" key="12">
    <source>
        <dbReference type="EMBL" id="GER45251.1"/>
    </source>
</evidence>
<feature type="domain" description="Inhibitor I9" evidence="10">
    <location>
        <begin position="34"/>
        <end position="103"/>
    </location>
</feature>
<dbReference type="PROSITE" id="PS51892">
    <property type="entry name" value="SUBTILASE"/>
    <property type="match status" value="1"/>
</dbReference>
<dbReference type="InterPro" id="IPR015500">
    <property type="entry name" value="Peptidase_S8_subtilisin-rel"/>
</dbReference>
<comment type="similarity">
    <text evidence="1 7">Belongs to the peptidase S8 family.</text>
</comment>
<dbReference type="SUPFAM" id="SSF52743">
    <property type="entry name" value="Subtilisin-like"/>
    <property type="match status" value="1"/>
</dbReference>
<dbReference type="InterPro" id="IPR045051">
    <property type="entry name" value="SBT"/>
</dbReference>
<dbReference type="InterPro" id="IPR041469">
    <property type="entry name" value="Subtilisin-like_FN3"/>
</dbReference>
<evidence type="ECO:0000256" key="2">
    <source>
        <dbReference type="ARBA" id="ARBA00022670"/>
    </source>
</evidence>
<dbReference type="Pfam" id="PF00082">
    <property type="entry name" value="Peptidase_S8"/>
    <property type="match status" value="1"/>
</dbReference>
<feature type="active site" description="Charge relay system" evidence="6 7">
    <location>
        <position position="510"/>
    </location>
</feature>
<comment type="caution">
    <text evidence="12">The sequence shown here is derived from an EMBL/GenBank/DDBJ whole genome shotgun (WGS) entry which is preliminary data.</text>
</comment>
<name>A0A5A7QMZ5_STRAF</name>
<evidence type="ECO:0000256" key="4">
    <source>
        <dbReference type="ARBA" id="ARBA00022801"/>
    </source>
</evidence>
<dbReference type="InterPro" id="IPR010259">
    <property type="entry name" value="S8pro/Inhibitor_I9"/>
</dbReference>
<dbReference type="Pfam" id="PF17766">
    <property type="entry name" value="fn3_6"/>
    <property type="match status" value="1"/>
</dbReference>
<dbReference type="PRINTS" id="PR00723">
    <property type="entry name" value="SUBTILISIN"/>
</dbReference>
<evidence type="ECO:0000256" key="8">
    <source>
        <dbReference type="SAM" id="SignalP"/>
    </source>
</evidence>
<dbReference type="CDD" id="cd02120">
    <property type="entry name" value="PA_subtilisin_like"/>
    <property type="match status" value="1"/>
</dbReference>
<evidence type="ECO:0000259" key="9">
    <source>
        <dbReference type="Pfam" id="PF00082"/>
    </source>
</evidence>
<keyword evidence="2 7" id="KW-0645">Protease</keyword>
<feature type="chain" id="PRO_5023044711" evidence="8">
    <location>
        <begin position="27"/>
        <end position="728"/>
    </location>
</feature>
<feature type="active site" description="Charge relay system" evidence="6 7">
    <location>
        <position position="194"/>
    </location>
</feature>
<protein>
    <submittedName>
        <fullName evidence="12">Subtilase</fullName>
    </submittedName>
</protein>
<evidence type="ECO:0000256" key="6">
    <source>
        <dbReference type="PIRSR" id="PIRSR615500-1"/>
    </source>
</evidence>
<evidence type="ECO:0000256" key="5">
    <source>
        <dbReference type="ARBA" id="ARBA00022825"/>
    </source>
</evidence>
<dbReference type="GO" id="GO:0004252">
    <property type="term" value="F:serine-type endopeptidase activity"/>
    <property type="evidence" value="ECO:0007669"/>
    <property type="project" value="UniProtKB-UniRule"/>
</dbReference>
<dbReference type="Pfam" id="PF05922">
    <property type="entry name" value="Inhibitor_I9"/>
    <property type="match status" value="1"/>
</dbReference>
<dbReference type="Gene3D" id="2.60.40.2310">
    <property type="match status" value="1"/>
</dbReference>
<feature type="domain" description="Subtilisin-like protease fibronectin type-III" evidence="11">
    <location>
        <begin position="622"/>
        <end position="721"/>
    </location>
</feature>
<dbReference type="Proteomes" id="UP000325081">
    <property type="component" value="Unassembled WGS sequence"/>
</dbReference>
<feature type="signal peptide" evidence="8">
    <location>
        <begin position="1"/>
        <end position="26"/>
    </location>
</feature>
<feature type="domain" description="Peptidase S8/S53" evidence="9">
    <location>
        <begin position="129"/>
        <end position="555"/>
    </location>
</feature>
<keyword evidence="13" id="KW-1185">Reference proteome</keyword>
<evidence type="ECO:0000259" key="11">
    <source>
        <dbReference type="Pfam" id="PF17766"/>
    </source>
</evidence>
<evidence type="ECO:0000259" key="10">
    <source>
        <dbReference type="Pfam" id="PF05922"/>
    </source>
</evidence>
<keyword evidence="5 7" id="KW-0720">Serine protease</keyword>
<dbReference type="Gene3D" id="3.50.30.30">
    <property type="match status" value="1"/>
</dbReference>
<evidence type="ECO:0000256" key="3">
    <source>
        <dbReference type="ARBA" id="ARBA00022729"/>
    </source>
</evidence>
<dbReference type="InterPro" id="IPR037045">
    <property type="entry name" value="S8pro/Inhibitor_I9_sf"/>
</dbReference>
<keyword evidence="3 8" id="KW-0732">Signal</keyword>
<dbReference type="OrthoDB" id="166054at2759"/>
<dbReference type="PROSITE" id="PS00136">
    <property type="entry name" value="SUBTILASE_ASP"/>
    <property type="match status" value="1"/>
</dbReference>
<dbReference type="InterPro" id="IPR036852">
    <property type="entry name" value="Peptidase_S8/S53_dom_sf"/>
</dbReference>
<feature type="active site" description="Charge relay system" evidence="6 7">
    <location>
        <position position="137"/>
    </location>
</feature>
<gene>
    <name evidence="12" type="ORF">STAS_22176</name>
</gene>
<organism evidence="12 13">
    <name type="scientific">Striga asiatica</name>
    <name type="common">Asiatic witchweed</name>
    <name type="synonym">Buchnera asiatica</name>
    <dbReference type="NCBI Taxonomy" id="4170"/>
    <lineage>
        <taxon>Eukaryota</taxon>
        <taxon>Viridiplantae</taxon>
        <taxon>Streptophyta</taxon>
        <taxon>Embryophyta</taxon>
        <taxon>Tracheophyta</taxon>
        <taxon>Spermatophyta</taxon>
        <taxon>Magnoliopsida</taxon>
        <taxon>eudicotyledons</taxon>
        <taxon>Gunneridae</taxon>
        <taxon>Pentapetalae</taxon>
        <taxon>asterids</taxon>
        <taxon>lamiids</taxon>
        <taxon>Lamiales</taxon>
        <taxon>Orobanchaceae</taxon>
        <taxon>Buchnereae</taxon>
        <taxon>Striga</taxon>
    </lineage>
</organism>
<dbReference type="GO" id="GO:0006508">
    <property type="term" value="P:proteolysis"/>
    <property type="evidence" value="ECO:0007669"/>
    <property type="project" value="UniProtKB-KW"/>
</dbReference>
<reference evidence="13" key="1">
    <citation type="journal article" date="2019" name="Curr. Biol.">
        <title>Genome Sequence of Striga asiatica Provides Insight into the Evolution of Plant Parasitism.</title>
        <authorList>
            <person name="Yoshida S."/>
            <person name="Kim S."/>
            <person name="Wafula E.K."/>
            <person name="Tanskanen J."/>
            <person name="Kim Y.M."/>
            <person name="Honaas L."/>
            <person name="Yang Z."/>
            <person name="Spallek T."/>
            <person name="Conn C.E."/>
            <person name="Ichihashi Y."/>
            <person name="Cheong K."/>
            <person name="Cui S."/>
            <person name="Der J.P."/>
            <person name="Gundlach H."/>
            <person name="Jiao Y."/>
            <person name="Hori C."/>
            <person name="Ishida J.K."/>
            <person name="Kasahara H."/>
            <person name="Kiba T."/>
            <person name="Kim M.S."/>
            <person name="Koo N."/>
            <person name="Laohavisit A."/>
            <person name="Lee Y.H."/>
            <person name="Lumba S."/>
            <person name="McCourt P."/>
            <person name="Mortimer J.C."/>
            <person name="Mutuku J.M."/>
            <person name="Nomura T."/>
            <person name="Sasaki-Sekimoto Y."/>
            <person name="Seto Y."/>
            <person name="Wang Y."/>
            <person name="Wakatake T."/>
            <person name="Sakakibara H."/>
            <person name="Demura T."/>
            <person name="Yamaguchi S."/>
            <person name="Yoneyama K."/>
            <person name="Manabe R.I."/>
            <person name="Nelson D.C."/>
            <person name="Schulman A.H."/>
            <person name="Timko M.P."/>
            <person name="dePamphilis C.W."/>
            <person name="Choi D."/>
            <person name="Shirasu K."/>
        </authorList>
    </citation>
    <scope>NUCLEOTIDE SEQUENCE [LARGE SCALE GENOMIC DNA]</scope>
    <source>
        <strain evidence="13">cv. UVA1</strain>
    </source>
</reference>
<dbReference type="EMBL" id="BKCP01007181">
    <property type="protein sequence ID" value="GER45251.1"/>
    <property type="molecule type" value="Genomic_DNA"/>
</dbReference>
<keyword evidence="4 7" id="KW-0378">Hydrolase</keyword>
<dbReference type="InterPro" id="IPR000209">
    <property type="entry name" value="Peptidase_S8/S53_dom"/>
</dbReference>
<dbReference type="PANTHER" id="PTHR10795">
    <property type="entry name" value="PROPROTEIN CONVERTASE SUBTILISIN/KEXIN"/>
    <property type="match status" value="1"/>
</dbReference>
<evidence type="ECO:0000313" key="13">
    <source>
        <dbReference type="Proteomes" id="UP000325081"/>
    </source>
</evidence>
<proteinExistence type="inferred from homology"/>
<dbReference type="Gene3D" id="3.30.70.80">
    <property type="entry name" value="Peptidase S8 propeptide/proteinase inhibitor I9"/>
    <property type="match status" value="1"/>
</dbReference>
<accession>A0A5A7QMZ5</accession>
<dbReference type="AlphaFoldDB" id="A0A5A7QMZ5"/>
<dbReference type="InterPro" id="IPR023827">
    <property type="entry name" value="Peptidase_S8_Asp-AS"/>
</dbReference>
<evidence type="ECO:0000256" key="1">
    <source>
        <dbReference type="ARBA" id="ARBA00011073"/>
    </source>
</evidence>
<sequence>MAPPLKLSHALKIIFLLSSFLTPTLSRDLEMKSTYIVHVMKNSREALFDSTKSYHTSFVSEKSLIHSYEHAMSGFSASLTADEAESLKNLPGVISVRLECTYHPQTTHSPTFLGLTRRTGAWKQTNLGGDTVIGMVDTGIFPGHPSFKGGKMSKRLRNFKGNCLPKSLCNYKIVGARGIIKGNASASPLDFDGHGTHTASTAAGAFVDVNDSAAAGGTASGVAPQAYIAAYKVCNSVETCRESDVLAGMDIAVDDGVDVLSVPLGPRGSGKGVPFYANAVAVGAFAAAGNGILVSLPAGNNGPSASTVDNDMPWALTVAASTIDRRFPAQVLLGNGVELDGESVSQSTNFSSLPLTYIDGGTGGYLDLSGMIVLLEIDLDNPDLQADDVKSAGGSAMILINPEEAGDTHNSYPLPLSIPSTSVSYWAGQEIKAYINSTSSANATILFEGTTFGDPTAPAVSFFSSRGPSKQASGVLKPDILAPGEDIIAAWSPWSLKFKGTMFRIMSGTSVSCAHASAVAAMIKSLHPEWSAAAVKSAMMTTADLVNDHGVPILDEKQSPASAYAMGAGQLNPNKAMDPGLVYDIAMDEYVPFLCGLGYTEAQVMMITQLPANCSFKIPQGQLNSPTFAVSLDRPHTFSRTLTNVIDTSSCYSAHIIKPQGVIVNVRPKRMCFTTRNQKATYSVTFQLSNNRTSWGKSGSVAQGYLTWDSGKHTVRSVIAVTFPGEGY</sequence>